<dbReference type="EMBL" id="SWLG01000012">
    <property type="protein sequence ID" value="TLS36241.1"/>
    <property type="molecule type" value="Genomic_DNA"/>
</dbReference>
<dbReference type="CDD" id="cd00158">
    <property type="entry name" value="RHOD"/>
    <property type="match status" value="1"/>
</dbReference>
<dbReference type="AlphaFoldDB" id="A0A5R9EZL5"/>
<dbReference type="GO" id="GO:0003677">
    <property type="term" value="F:DNA binding"/>
    <property type="evidence" value="ECO:0007669"/>
    <property type="project" value="UniProtKB-KW"/>
</dbReference>
<dbReference type="PROSITE" id="PS50206">
    <property type="entry name" value="RHODANESE_3"/>
    <property type="match status" value="1"/>
</dbReference>
<dbReference type="GO" id="GO:0003700">
    <property type="term" value="F:DNA-binding transcription factor activity"/>
    <property type="evidence" value="ECO:0007669"/>
    <property type="project" value="InterPro"/>
</dbReference>
<dbReference type="CDD" id="cd00090">
    <property type="entry name" value="HTH_ARSR"/>
    <property type="match status" value="1"/>
</dbReference>
<accession>A0A5R9EZL5</accession>
<proteinExistence type="predicted"/>
<dbReference type="PROSITE" id="PS50987">
    <property type="entry name" value="HTH_ARSR_2"/>
    <property type="match status" value="1"/>
</dbReference>
<protein>
    <submittedName>
        <fullName evidence="4">Metalloregulator ArsR/SmtB family transcription factor</fullName>
    </submittedName>
</protein>
<evidence type="ECO:0000313" key="5">
    <source>
        <dbReference type="Proteomes" id="UP000308230"/>
    </source>
</evidence>
<keyword evidence="1" id="KW-0238">DNA-binding</keyword>
<dbReference type="SUPFAM" id="SSF46785">
    <property type="entry name" value="Winged helix' DNA-binding domain"/>
    <property type="match status" value="1"/>
</dbReference>
<dbReference type="InterPro" id="IPR036873">
    <property type="entry name" value="Rhodanese-like_dom_sf"/>
</dbReference>
<feature type="domain" description="Rhodanese" evidence="2">
    <location>
        <begin position="130"/>
        <end position="219"/>
    </location>
</feature>
<dbReference type="PANTHER" id="PTHR43031">
    <property type="entry name" value="FAD-DEPENDENT OXIDOREDUCTASE"/>
    <property type="match status" value="1"/>
</dbReference>
<dbReference type="SMART" id="SM00450">
    <property type="entry name" value="RHOD"/>
    <property type="match status" value="1"/>
</dbReference>
<dbReference type="RefSeq" id="WP_138127851.1">
    <property type="nucleotide sequence ID" value="NZ_SWLG01000012.1"/>
</dbReference>
<dbReference type="PRINTS" id="PR00778">
    <property type="entry name" value="HTHARSR"/>
</dbReference>
<evidence type="ECO:0000259" key="3">
    <source>
        <dbReference type="PROSITE" id="PS50987"/>
    </source>
</evidence>
<gene>
    <name evidence="4" type="ORF">FCL54_16540</name>
</gene>
<dbReference type="Pfam" id="PF01022">
    <property type="entry name" value="HTH_5"/>
    <property type="match status" value="1"/>
</dbReference>
<dbReference type="SMART" id="SM00418">
    <property type="entry name" value="HTH_ARSR"/>
    <property type="match status" value="1"/>
</dbReference>
<dbReference type="PANTHER" id="PTHR43031:SF1">
    <property type="entry name" value="PYRIDINE NUCLEOTIDE-DISULPHIDE OXIDOREDUCTASE"/>
    <property type="match status" value="1"/>
</dbReference>
<dbReference type="NCBIfam" id="NF033788">
    <property type="entry name" value="HTH_metalloreg"/>
    <property type="match status" value="1"/>
</dbReference>
<dbReference type="Pfam" id="PF00581">
    <property type="entry name" value="Rhodanese"/>
    <property type="match status" value="1"/>
</dbReference>
<comment type="caution">
    <text evidence="4">The sequence shown here is derived from an EMBL/GenBank/DDBJ whole genome shotgun (WGS) entry which is preliminary data.</text>
</comment>
<dbReference type="InterPro" id="IPR050229">
    <property type="entry name" value="GlpE_sulfurtransferase"/>
</dbReference>
<dbReference type="Gene3D" id="1.10.10.10">
    <property type="entry name" value="Winged helix-like DNA-binding domain superfamily/Winged helix DNA-binding domain"/>
    <property type="match status" value="1"/>
</dbReference>
<dbReference type="InterPro" id="IPR001763">
    <property type="entry name" value="Rhodanese-like_dom"/>
</dbReference>
<dbReference type="Proteomes" id="UP000308230">
    <property type="component" value="Unassembled WGS sequence"/>
</dbReference>
<name>A0A5R9EZL5_9BACL</name>
<reference evidence="4 5" key="1">
    <citation type="submission" date="2019-04" db="EMBL/GenBank/DDBJ databases">
        <title>Bacillus caeni sp. nov., a bacterium isolated from mangrove sediment.</title>
        <authorList>
            <person name="Huang H."/>
            <person name="Mo K."/>
            <person name="Hu Y."/>
        </authorList>
    </citation>
    <scope>NUCLEOTIDE SEQUENCE [LARGE SCALE GENOMIC DNA]</scope>
    <source>
        <strain evidence="4 5">HB172195</strain>
    </source>
</reference>
<organism evidence="4 5">
    <name type="scientific">Exobacillus caeni</name>
    <dbReference type="NCBI Taxonomy" id="2574798"/>
    <lineage>
        <taxon>Bacteria</taxon>
        <taxon>Bacillati</taxon>
        <taxon>Bacillota</taxon>
        <taxon>Bacilli</taxon>
        <taxon>Bacillales</taxon>
        <taxon>Guptibacillaceae</taxon>
        <taxon>Exobacillus</taxon>
    </lineage>
</organism>
<dbReference type="InterPro" id="IPR001845">
    <property type="entry name" value="HTH_ArsR_DNA-bd_dom"/>
</dbReference>
<feature type="domain" description="HTH arsR-type" evidence="3">
    <location>
        <begin position="6"/>
        <end position="100"/>
    </location>
</feature>
<dbReference type="InterPro" id="IPR011991">
    <property type="entry name" value="ArsR-like_HTH"/>
</dbReference>
<evidence type="ECO:0000259" key="2">
    <source>
        <dbReference type="PROSITE" id="PS50206"/>
    </source>
</evidence>
<dbReference type="Gene3D" id="3.40.250.10">
    <property type="entry name" value="Rhodanese-like domain"/>
    <property type="match status" value="1"/>
</dbReference>
<dbReference type="InterPro" id="IPR036390">
    <property type="entry name" value="WH_DNA-bd_sf"/>
</dbReference>
<evidence type="ECO:0000256" key="1">
    <source>
        <dbReference type="ARBA" id="ARBA00023125"/>
    </source>
</evidence>
<evidence type="ECO:0000313" key="4">
    <source>
        <dbReference type="EMBL" id="TLS36241.1"/>
    </source>
</evidence>
<dbReference type="OrthoDB" id="9800872at2"/>
<dbReference type="SUPFAM" id="SSF52821">
    <property type="entry name" value="Rhodanese/Cell cycle control phosphatase"/>
    <property type="match status" value="1"/>
</dbReference>
<sequence length="219" mass="25163">MEARKFKDTIYSEFSRIGKVLSSPKRLELLDLLSQAPKSVELLANETKMSVANTSKHLQALLDARLVVFSKKKNFVIYQLANPKVLNLLYAIKGIAEEQIAEVNILRDEFIGRSNQIETIGLEDWIKRKNEEDHLLIDVRPKAEYQSGHLDDAMSIPISELNDYLKRLPKDKEIIAYCRGPYCVYATEAVELLKEKGYTAIRLEAGINEWKLMQENQIH</sequence>
<dbReference type="InterPro" id="IPR036388">
    <property type="entry name" value="WH-like_DNA-bd_sf"/>
</dbReference>
<keyword evidence="5" id="KW-1185">Reference proteome</keyword>